<accession>A0A6N3I5F3</accession>
<evidence type="ECO:0000313" key="1">
    <source>
        <dbReference type="EMBL" id="VYU83283.1"/>
    </source>
</evidence>
<proteinExistence type="predicted"/>
<gene>
    <name evidence="1" type="ORF">CHLFYP18_04057</name>
</gene>
<organism evidence="1">
    <name type="scientific">Hungatella hathewayi</name>
    <dbReference type="NCBI Taxonomy" id="154046"/>
    <lineage>
        <taxon>Bacteria</taxon>
        <taxon>Bacillati</taxon>
        <taxon>Bacillota</taxon>
        <taxon>Clostridia</taxon>
        <taxon>Lachnospirales</taxon>
        <taxon>Lachnospiraceae</taxon>
        <taxon>Hungatella</taxon>
    </lineage>
</organism>
<protein>
    <submittedName>
        <fullName evidence="1">Uncharacterized protein</fullName>
    </submittedName>
</protein>
<name>A0A6N3I5F3_9FIRM</name>
<dbReference type="EMBL" id="CACRUH010000090">
    <property type="protein sequence ID" value="VYU83283.1"/>
    <property type="molecule type" value="Genomic_DNA"/>
</dbReference>
<sequence length="43" mass="4893">MTEEDYRNIAEAINGYLELFQSEELHQGQEIELPGTLPSNIIS</sequence>
<reference evidence="1" key="1">
    <citation type="submission" date="2019-11" db="EMBL/GenBank/DDBJ databases">
        <authorList>
            <person name="Feng L."/>
        </authorList>
    </citation>
    <scope>NUCLEOTIDE SEQUENCE</scope>
    <source>
        <strain evidence="1">ChathewayiLFYP18</strain>
    </source>
</reference>
<dbReference type="AlphaFoldDB" id="A0A6N3I5F3"/>